<reference evidence="2 3" key="1">
    <citation type="submission" date="2021-06" db="EMBL/GenBank/DDBJ databases">
        <title>Caerostris extrusa draft genome.</title>
        <authorList>
            <person name="Kono N."/>
            <person name="Arakawa K."/>
        </authorList>
    </citation>
    <scope>NUCLEOTIDE SEQUENCE [LARGE SCALE GENOMIC DNA]</scope>
</reference>
<keyword evidence="1" id="KW-0812">Transmembrane</keyword>
<sequence length="165" mass="19450">MEIEVDYEINTRTFPEDLLILADNTTMLILTEYDILWPRKFTNDERYREFCRKYANSIANNLYCEIFAWELKLELCPKYWSTDEATFRNCVRPFRDLARMYPYDKNAFFFYSHFVLSAANFFYQLGLEEAPMLAFLEVVSVAKSVFPNGVFDAVVGLLTLSLISM</sequence>
<evidence type="ECO:0000256" key="1">
    <source>
        <dbReference type="SAM" id="Phobius"/>
    </source>
</evidence>
<dbReference type="AlphaFoldDB" id="A0AAV4XI13"/>
<keyword evidence="1" id="KW-0472">Membrane</keyword>
<name>A0AAV4XI13_CAEEX</name>
<protein>
    <submittedName>
        <fullName evidence="2">Uncharacterized protein</fullName>
    </submittedName>
</protein>
<organism evidence="2 3">
    <name type="scientific">Caerostris extrusa</name>
    <name type="common">Bark spider</name>
    <name type="synonym">Caerostris bankana</name>
    <dbReference type="NCBI Taxonomy" id="172846"/>
    <lineage>
        <taxon>Eukaryota</taxon>
        <taxon>Metazoa</taxon>
        <taxon>Ecdysozoa</taxon>
        <taxon>Arthropoda</taxon>
        <taxon>Chelicerata</taxon>
        <taxon>Arachnida</taxon>
        <taxon>Araneae</taxon>
        <taxon>Araneomorphae</taxon>
        <taxon>Entelegynae</taxon>
        <taxon>Araneoidea</taxon>
        <taxon>Araneidae</taxon>
        <taxon>Caerostris</taxon>
    </lineage>
</organism>
<accession>A0AAV4XI13</accession>
<proteinExistence type="predicted"/>
<comment type="caution">
    <text evidence="2">The sequence shown here is derived from an EMBL/GenBank/DDBJ whole genome shotgun (WGS) entry which is preliminary data.</text>
</comment>
<keyword evidence="1" id="KW-1133">Transmembrane helix</keyword>
<evidence type="ECO:0000313" key="3">
    <source>
        <dbReference type="Proteomes" id="UP001054945"/>
    </source>
</evidence>
<feature type="transmembrane region" description="Helical" evidence="1">
    <location>
        <begin position="108"/>
        <end position="125"/>
    </location>
</feature>
<dbReference type="Proteomes" id="UP001054945">
    <property type="component" value="Unassembled WGS sequence"/>
</dbReference>
<feature type="transmembrane region" description="Helical" evidence="1">
    <location>
        <begin position="145"/>
        <end position="163"/>
    </location>
</feature>
<dbReference type="EMBL" id="BPLR01017742">
    <property type="protein sequence ID" value="GIY94088.1"/>
    <property type="molecule type" value="Genomic_DNA"/>
</dbReference>
<gene>
    <name evidence="2" type="ORF">CEXT_281331</name>
</gene>
<evidence type="ECO:0000313" key="2">
    <source>
        <dbReference type="EMBL" id="GIY94088.1"/>
    </source>
</evidence>
<keyword evidence="3" id="KW-1185">Reference proteome</keyword>